<dbReference type="EMBL" id="JAKIXB020000015">
    <property type="protein sequence ID" value="KAL1602005.1"/>
    <property type="molecule type" value="Genomic_DNA"/>
</dbReference>
<dbReference type="SUPFAM" id="SSF51045">
    <property type="entry name" value="WW domain"/>
    <property type="match status" value="1"/>
</dbReference>
<proteinExistence type="predicted"/>
<gene>
    <name evidence="3" type="ORF">SLS59_005171</name>
</gene>
<feature type="compositionally biased region" description="Basic and acidic residues" evidence="1">
    <location>
        <begin position="238"/>
        <end position="260"/>
    </location>
</feature>
<dbReference type="PROSITE" id="PS50020">
    <property type="entry name" value="WW_DOMAIN_2"/>
    <property type="match status" value="1"/>
</dbReference>
<evidence type="ECO:0000313" key="4">
    <source>
        <dbReference type="Proteomes" id="UP001521222"/>
    </source>
</evidence>
<dbReference type="CDD" id="cd00201">
    <property type="entry name" value="WW"/>
    <property type="match status" value="1"/>
</dbReference>
<evidence type="ECO:0000256" key="1">
    <source>
        <dbReference type="SAM" id="MobiDB-lite"/>
    </source>
</evidence>
<keyword evidence="4" id="KW-1185">Reference proteome</keyword>
<name>A0ABR3RC49_9PLEO</name>
<feature type="compositionally biased region" description="Polar residues" evidence="1">
    <location>
        <begin position="10"/>
        <end position="19"/>
    </location>
</feature>
<sequence length="278" mass="30648">MATDEVKPSPTAQAHPSESTSHEDGHKRSASPAALAAEEEGALSERSEGAVSEEDPPLPDEEAPPLPDEEAPPLPDEPVPTAEDDGWEPRWDNNAQAWYFYNNKTGMSQWENPRVPEATTRSYASYASAAALPSTTGAPGTSSPPKRRWGGYNPAIHGSYDPNADYAREAEEEDEEKAAVATGLPNPNVNDYTAAAHFNRFTGKFQTAGQGPDMHNDENKSKRQMTAFFDVDAAANSHDGRSLKAERRGKTLNKKELKAFKDKRREKKEEKRRAWLRD</sequence>
<accession>A0ABR3RC49</accession>
<reference evidence="3 4" key="1">
    <citation type="submission" date="2024-02" db="EMBL/GenBank/DDBJ databases">
        <title>De novo assembly and annotation of 12 fungi associated with fruit tree decline syndrome in Ontario, Canada.</title>
        <authorList>
            <person name="Sulman M."/>
            <person name="Ellouze W."/>
            <person name="Ilyukhin E."/>
        </authorList>
    </citation>
    <scope>NUCLEOTIDE SEQUENCE [LARGE SCALE GENOMIC DNA]</scope>
    <source>
        <strain evidence="3 4">M97-236</strain>
    </source>
</reference>
<feature type="region of interest" description="Disordered" evidence="1">
    <location>
        <begin position="132"/>
        <end position="175"/>
    </location>
</feature>
<dbReference type="SMART" id="SM00456">
    <property type="entry name" value="WW"/>
    <property type="match status" value="1"/>
</dbReference>
<dbReference type="Proteomes" id="UP001521222">
    <property type="component" value="Unassembled WGS sequence"/>
</dbReference>
<protein>
    <recommendedName>
        <fullName evidence="2">WW domain-containing protein</fullName>
    </recommendedName>
</protein>
<dbReference type="Pfam" id="PF00397">
    <property type="entry name" value="WW"/>
    <property type="match status" value="1"/>
</dbReference>
<dbReference type="InterPro" id="IPR001202">
    <property type="entry name" value="WW_dom"/>
</dbReference>
<feature type="region of interest" description="Disordered" evidence="1">
    <location>
        <begin position="1"/>
        <end position="91"/>
    </location>
</feature>
<dbReference type="Gene3D" id="2.20.70.10">
    <property type="match status" value="1"/>
</dbReference>
<dbReference type="InterPro" id="IPR036020">
    <property type="entry name" value="WW_dom_sf"/>
</dbReference>
<dbReference type="PROSITE" id="PS01159">
    <property type="entry name" value="WW_DOMAIN_1"/>
    <property type="match status" value="1"/>
</dbReference>
<evidence type="ECO:0000259" key="2">
    <source>
        <dbReference type="PROSITE" id="PS50020"/>
    </source>
</evidence>
<organism evidence="3 4">
    <name type="scientific">Nothophoma quercina</name>
    <dbReference type="NCBI Taxonomy" id="749835"/>
    <lineage>
        <taxon>Eukaryota</taxon>
        <taxon>Fungi</taxon>
        <taxon>Dikarya</taxon>
        <taxon>Ascomycota</taxon>
        <taxon>Pezizomycotina</taxon>
        <taxon>Dothideomycetes</taxon>
        <taxon>Pleosporomycetidae</taxon>
        <taxon>Pleosporales</taxon>
        <taxon>Pleosporineae</taxon>
        <taxon>Didymellaceae</taxon>
        <taxon>Nothophoma</taxon>
    </lineage>
</organism>
<feature type="compositionally biased region" description="Basic and acidic residues" evidence="1">
    <location>
        <begin position="267"/>
        <end position="278"/>
    </location>
</feature>
<comment type="caution">
    <text evidence="3">The sequence shown here is derived from an EMBL/GenBank/DDBJ whole genome shotgun (WGS) entry which is preliminary data.</text>
</comment>
<evidence type="ECO:0000313" key="3">
    <source>
        <dbReference type="EMBL" id="KAL1602005.1"/>
    </source>
</evidence>
<feature type="region of interest" description="Disordered" evidence="1">
    <location>
        <begin position="204"/>
        <end position="278"/>
    </location>
</feature>
<feature type="compositionally biased region" description="Acidic residues" evidence="1">
    <location>
        <begin position="51"/>
        <end position="71"/>
    </location>
</feature>
<feature type="domain" description="WW" evidence="2">
    <location>
        <begin position="81"/>
        <end position="115"/>
    </location>
</feature>